<dbReference type="PANTHER" id="PTHR43757:SF2">
    <property type="entry name" value="AMINOMETHYLTRANSFERASE, MITOCHONDRIAL"/>
    <property type="match status" value="1"/>
</dbReference>
<dbReference type="PANTHER" id="PTHR43757">
    <property type="entry name" value="AMINOMETHYLTRANSFERASE"/>
    <property type="match status" value="1"/>
</dbReference>
<name>A0A537J840_9BACT</name>
<dbReference type="Pfam" id="PF01571">
    <property type="entry name" value="GCV_T"/>
    <property type="match status" value="1"/>
</dbReference>
<evidence type="ECO:0000313" key="3">
    <source>
        <dbReference type="EMBL" id="TMI79670.1"/>
    </source>
</evidence>
<dbReference type="SUPFAM" id="SSF101790">
    <property type="entry name" value="Aminomethyltransferase beta-barrel domain"/>
    <property type="match status" value="1"/>
</dbReference>
<accession>A0A537J840</accession>
<dbReference type="Proteomes" id="UP000320048">
    <property type="component" value="Unassembled WGS sequence"/>
</dbReference>
<evidence type="ECO:0000259" key="2">
    <source>
        <dbReference type="Pfam" id="PF08669"/>
    </source>
</evidence>
<dbReference type="InterPro" id="IPR027266">
    <property type="entry name" value="TrmE/GcvT-like"/>
</dbReference>
<dbReference type="InterPro" id="IPR006222">
    <property type="entry name" value="GCVT_N"/>
</dbReference>
<dbReference type="GO" id="GO:0016740">
    <property type="term" value="F:transferase activity"/>
    <property type="evidence" value="ECO:0007669"/>
    <property type="project" value="UniProtKB-KW"/>
</dbReference>
<dbReference type="InterPro" id="IPR013977">
    <property type="entry name" value="GcvT_C"/>
</dbReference>
<dbReference type="Gene3D" id="3.30.1360.120">
    <property type="entry name" value="Probable tRNA modification gtpase trme, domain 1"/>
    <property type="match status" value="1"/>
</dbReference>
<dbReference type="InterPro" id="IPR029043">
    <property type="entry name" value="GcvT/YgfZ_C"/>
</dbReference>
<dbReference type="SUPFAM" id="SSF103025">
    <property type="entry name" value="Folate-binding domain"/>
    <property type="match status" value="1"/>
</dbReference>
<keyword evidence="3" id="KW-0808">Transferase</keyword>
<dbReference type="Pfam" id="PF08669">
    <property type="entry name" value="GCV_T_C"/>
    <property type="match status" value="1"/>
</dbReference>
<reference evidence="3 4" key="1">
    <citation type="journal article" date="2019" name="Nat. Microbiol.">
        <title>Mediterranean grassland soil C-N compound turnover is dependent on rainfall and depth, and is mediated by genomically divergent microorganisms.</title>
        <authorList>
            <person name="Diamond S."/>
            <person name="Andeer P.F."/>
            <person name="Li Z."/>
            <person name="Crits-Christoph A."/>
            <person name="Burstein D."/>
            <person name="Anantharaman K."/>
            <person name="Lane K.R."/>
            <person name="Thomas B.C."/>
            <person name="Pan C."/>
            <person name="Northen T.R."/>
            <person name="Banfield J.F."/>
        </authorList>
    </citation>
    <scope>NUCLEOTIDE SEQUENCE [LARGE SCALE GENOMIC DNA]</scope>
    <source>
        <strain evidence="3">NP_7</strain>
    </source>
</reference>
<gene>
    <name evidence="3" type="ORF">E6H04_10180</name>
</gene>
<proteinExistence type="predicted"/>
<feature type="domain" description="Aminomethyltransferase C-terminal" evidence="2">
    <location>
        <begin position="213"/>
        <end position="291"/>
    </location>
</feature>
<protein>
    <submittedName>
        <fullName evidence="3">Aminomethyl transferase family protein</fullName>
    </submittedName>
</protein>
<feature type="domain" description="GCVT N-terminal" evidence="1">
    <location>
        <begin position="2"/>
        <end position="194"/>
    </location>
</feature>
<feature type="non-terminal residue" evidence="3">
    <location>
        <position position="1"/>
    </location>
</feature>
<dbReference type="EMBL" id="VBAO01000267">
    <property type="protein sequence ID" value="TMI79670.1"/>
    <property type="molecule type" value="Genomic_DNA"/>
</dbReference>
<evidence type="ECO:0000313" key="4">
    <source>
        <dbReference type="Proteomes" id="UP000320048"/>
    </source>
</evidence>
<evidence type="ECO:0000259" key="1">
    <source>
        <dbReference type="Pfam" id="PF01571"/>
    </source>
</evidence>
<dbReference type="InterPro" id="IPR028896">
    <property type="entry name" value="GcvT/YgfZ/DmdA"/>
</dbReference>
<comment type="caution">
    <text evidence="3">The sequence shown here is derived from an EMBL/GenBank/DDBJ whole genome shotgun (WGS) entry which is preliminary data.</text>
</comment>
<dbReference type="PIRSF" id="PIRSF006487">
    <property type="entry name" value="GcvT"/>
    <property type="match status" value="1"/>
</dbReference>
<sequence length="299" mass="33487">ELVPRDLRKLKDMRGLHCIMCYEYGGIVEDAVLLRFDQERFWWVGGEAPTEQWIYSRSLNKNVEVRSYLDQKHVASIQGPKSRDILQRVCEANLSQVPFYGVVAETRLSGVPVTISRTGFTGELGYDIYVEVSNGEELFRGIWEAGKSDGLQLCGSRALNIRRVEAAILNAGQDFDWTTTPYEINLGWMVDLNKASFCGRAHLARLQQENPTRKLVGLRVDVDEPTEEGTPILWRDQVAGRVTSATYSPALNASIALGVVKTEVSEVATSLFVEASGQRVRAEVVSMPFVDPERKLSKM</sequence>
<dbReference type="AlphaFoldDB" id="A0A537J840"/>
<organism evidence="3 4">
    <name type="scientific">Candidatus Segetimicrobium genomatis</name>
    <dbReference type="NCBI Taxonomy" id="2569760"/>
    <lineage>
        <taxon>Bacteria</taxon>
        <taxon>Bacillati</taxon>
        <taxon>Candidatus Sysuimicrobiota</taxon>
        <taxon>Candidatus Sysuimicrobiia</taxon>
        <taxon>Candidatus Sysuimicrobiales</taxon>
        <taxon>Candidatus Segetimicrobiaceae</taxon>
        <taxon>Candidatus Segetimicrobium</taxon>
    </lineage>
</organism>